<dbReference type="EMBL" id="VICH01000035">
    <property type="protein sequence ID" value="TQV65560.1"/>
    <property type="molecule type" value="Genomic_DNA"/>
</dbReference>
<sequence length="86" mass="9792">MAFRLLTLSNGHLSLEFEDADVATVSKGIKDYFGRPKVQKSILYDLLEFGGGEFIYYHEWDPCLIAQSETGNEVLRALYYNFTGDC</sequence>
<accession>A0A545SKP5</accession>
<evidence type="ECO:0000313" key="1">
    <source>
        <dbReference type="EMBL" id="TQV65560.1"/>
    </source>
</evidence>
<proteinExistence type="predicted"/>
<dbReference type="AlphaFoldDB" id="A0A545SKP5"/>
<gene>
    <name evidence="1" type="ORF">FIL88_16650</name>
</gene>
<evidence type="ECO:0000313" key="2">
    <source>
        <dbReference type="Proteomes" id="UP000315816"/>
    </source>
</evidence>
<reference evidence="1 2" key="1">
    <citation type="submission" date="2019-06" db="EMBL/GenBank/DDBJ databases">
        <title>A novel species of marine bacteria.</title>
        <authorList>
            <person name="Wang Y."/>
        </authorList>
    </citation>
    <scope>NUCLEOTIDE SEQUENCE [LARGE SCALE GENOMIC DNA]</scope>
    <source>
        <strain evidence="1 2">MA1-10</strain>
    </source>
</reference>
<comment type="caution">
    <text evidence="1">The sequence shown here is derived from an EMBL/GenBank/DDBJ whole genome shotgun (WGS) entry which is preliminary data.</text>
</comment>
<name>A0A545SKP5_9RHOB</name>
<dbReference type="Proteomes" id="UP000315816">
    <property type="component" value="Unassembled WGS sequence"/>
</dbReference>
<keyword evidence="2" id="KW-1185">Reference proteome</keyword>
<protein>
    <submittedName>
        <fullName evidence="1">Uncharacterized protein</fullName>
    </submittedName>
</protein>
<organism evidence="1 2">
    <name type="scientific">Aliiroseovarius halocynthiae</name>
    <dbReference type="NCBI Taxonomy" id="985055"/>
    <lineage>
        <taxon>Bacteria</taxon>
        <taxon>Pseudomonadati</taxon>
        <taxon>Pseudomonadota</taxon>
        <taxon>Alphaproteobacteria</taxon>
        <taxon>Rhodobacterales</taxon>
        <taxon>Paracoccaceae</taxon>
        <taxon>Aliiroseovarius</taxon>
    </lineage>
</organism>
<dbReference type="RefSeq" id="WP_185961015.1">
    <property type="nucleotide sequence ID" value="NZ_FXWW01000002.1"/>
</dbReference>